<organism evidence="13 14">
    <name type="scientific">Mugilogobius chulae</name>
    <name type="common">yellowstripe goby</name>
    <dbReference type="NCBI Taxonomy" id="88201"/>
    <lineage>
        <taxon>Eukaryota</taxon>
        <taxon>Metazoa</taxon>
        <taxon>Chordata</taxon>
        <taxon>Craniata</taxon>
        <taxon>Vertebrata</taxon>
        <taxon>Euteleostomi</taxon>
        <taxon>Actinopterygii</taxon>
        <taxon>Neopterygii</taxon>
        <taxon>Teleostei</taxon>
        <taxon>Neoteleostei</taxon>
        <taxon>Acanthomorphata</taxon>
        <taxon>Gobiaria</taxon>
        <taxon>Gobiiformes</taxon>
        <taxon>Gobioidei</taxon>
        <taxon>Gobiidae</taxon>
        <taxon>Gobionellinae</taxon>
        <taxon>Mugilogobius</taxon>
    </lineage>
</organism>
<dbReference type="Gene3D" id="1.20.1070.10">
    <property type="entry name" value="Rhodopsin 7-helix transmembrane proteins"/>
    <property type="match status" value="2"/>
</dbReference>
<dbReference type="GO" id="GO:0019957">
    <property type="term" value="F:C-C chemokine binding"/>
    <property type="evidence" value="ECO:0007669"/>
    <property type="project" value="TreeGrafter"/>
</dbReference>
<sequence length="169" mass="18915">MVALSVFGNSLVIAILIKYENLKSITNAFILNLAISDLLFTACLPFWVYYNAQGKWTLGETACKTVNFIFYIGFYSSGFLLILMTIHRYIAVVNPLSNIVSTTGLLAAFSHCCLNPVFYVFVGVKFKNHLMWFVKDLGHDGSKRNSNSVRSRQSRMTITSVTSGEEMSV</sequence>
<feature type="transmembrane region" description="Helical" evidence="11">
    <location>
        <begin position="68"/>
        <end position="90"/>
    </location>
</feature>
<dbReference type="AlphaFoldDB" id="A0AAW0NGK9"/>
<keyword evidence="3 9" id="KW-0812">Transmembrane</keyword>
<name>A0AAW0NGK9_9GOBI</name>
<evidence type="ECO:0000256" key="6">
    <source>
        <dbReference type="ARBA" id="ARBA00023136"/>
    </source>
</evidence>
<feature type="domain" description="G-protein coupled receptors family 1 profile" evidence="12">
    <location>
        <begin position="8"/>
        <end position="96"/>
    </location>
</feature>
<feature type="compositionally biased region" description="Low complexity" evidence="10">
    <location>
        <begin position="144"/>
        <end position="155"/>
    </location>
</feature>
<dbReference type="InterPro" id="IPR050119">
    <property type="entry name" value="CCR1-9-like"/>
</dbReference>
<dbReference type="InterPro" id="IPR000276">
    <property type="entry name" value="GPCR_Rhodpsn"/>
</dbReference>
<feature type="compositionally biased region" description="Polar residues" evidence="10">
    <location>
        <begin position="156"/>
        <end position="169"/>
    </location>
</feature>
<dbReference type="InterPro" id="IPR017452">
    <property type="entry name" value="GPCR_Rhodpsn_7TM"/>
</dbReference>
<dbReference type="SUPFAM" id="SSF81321">
    <property type="entry name" value="Family A G protein-coupled receptor-like"/>
    <property type="match status" value="1"/>
</dbReference>
<evidence type="ECO:0000256" key="11">
    <source>
        <dbReference type="SAM" id="Phobius"/>
    </source>
</evidence>
<dbReference type="GO" id="GO:0060326">
    <property type="term" value="P:cell chemotaxis"/>
    <property type="evidence" value="ECO:0007669"/>
    <property type="project" value="TreeGrafter"/>
</dbReference>
<keyword evidence="2" id="KW-1003">Cell membrane</keyword>
<proteinExistence type="inferred from homology"/>
<comment type="subcellular location">
    <subcellularLocation>
        <location evidence="1">Cell membrane</location>
        <topology evidence="1">Multi-pass membrane protein</topology>
    </subcellularLocation>
</comment>
<dbReference type="PANTHER" id="PTHR10489:SF730">
    <property type="entry name" value="CHEMOKINE XC RECEPTOR 1"/>
    <property type="match status" value="1"/>
</dbReference>
<evidence type="ECO:0000256" key="7">
    <source>
        <dbReference type="ARBA" id="ARBA00023170"/>
    </source>
</evidence>
<evidence type="ECO:0000256" key="2">
    <source>
        <dbReference type="ARBA" id="ARBA00022475"/>
    </source>
</evidence>
<keyword evidence="5 9" id="KW-0297">G-protein coupled receptor</keyword>
<evidence type="ECO:0000313" key="14">
    <source>
        <dbReference type="Proteomes" id="UP001460270"/>
    </source>
</evidence>
<dbReference type="PROSITE" id="PS50262">
    <property type="entry name" value="G_PROTEIN_RECEP_F1_2"/>
    <property type="match status" value="1"/>
</dbReference>
<accession>A0AAW0NGK9</accession>
<feature type="transmembrane region" description="Helical" evidence="11">
    <location>
        <begin position="102"/>
        <end position="122"/>
    </location>
</feature>
<dbReference type="EMBL" id="JBBPFD010000015">
    <property type="protein sequence ID" value="KAK7896146.1"/>
    <property type="molecule type" value="Genomic_DNA"/>
</dbReference>
<evidence type="ECO:0000256" key="4">
    <source>
        <dbReference type="ARBA" id="ARBA00022989"/>
    </source>
</evidence>
<dbReference type="PRINTS" id="PR00237">
    <property type="entry name" value="GPCRRHODOPSN"/>
</dbReference>
<dbReference type="GO" id="GO:0006955">
    <property type="term" value="P:immune response"/>
    <property type="evidence" value="ECO:0007669"/>
    <property type="project" value="TreeGrafter"/>
</dbReference>
<dbReference type="Proteomes" id="UP001460270">
    <property type="component" value="Unassembled WGS sequence"/>
</dbReference>
<comment type="similarity">
    <text evidence="9">Belongs to the G-protein coupled receptor 1 family.</text>
</comment>
<keyword evidence="4 11" id="KW-1133">Transmembrane helix</keyword>
<reference evidence="14" key="1">
    <citation type="submission" date="2024-04" db="EMBL/GenBank/DDBJ databases">
        <title>Salinicola lusitanus LLJ914,a marine bacterium isolated from the Okinawa Trough.</title>
        <authorList>
            <person name="Li J."/>
        </authorList>
    </citation>
    <scope>NUCLEOTIDE SEQUENCE [LARGE SCALE GENOMIC DNA]</scope>
</reference>
<comment type="caution">
    <text evidence="13">The sequence shown here is derived from an EMBL/GenBank/DDBJ whole genome shotgun (WGS) entry which is preliminary data.</text>
</comment>
<dbReference type="GO" id="GO:0007204">
    <property type="term" value="P:positive regulation of cytosolic calcium ion concentration"/>
    <property type="evidence" value="ECO:0007669"/>
    <property type="project" value="TreeGrafter"/>
</dbReference>
<evidence type="ECO:0000256" key="9">
    <source>
        <dbReference type="RuleBase" id="RU000688"/>
    </source>
</evidence>
<dbReference type="Pfam" id="PF00001">
    <property type="entry name" value="7tm_1"/>
    <property type="match status" value="1"/>
</dbReference>
<evidence type="ECO:0000256" key="1">
    <source>
        <dbReference type="ARBA" id="ARBA00004651"/>
    </source>
</evidence>
<evidence type="ECO:0000259" key="12">
    <source>
        <dbReference type="PROSITE" id="PS50262"/>
    </source>
</evidence>
<dbReference type="PANTHER" id="PTHR10489">
    <property type="entry name" value="CELL ADHESION MOLECULE"/>
    <property type="match status" value="1"/>
</dbReference>
<dbReference type="PROSITE" id="PS00237">
    <property type="entry name" value="G_PROTEIN_RECEP_F1_1"/>
    <property type="match status" value="1"/>
</dbReference>
<feature type="transmembrane region" description="Helical" evidence="11">
    <location>
        <begin position="28"/>
        <end position="48"/>
    </location>
</feature>
<protein>
    <recommendedName>
        <fullName evidence="12">G-protein coupled receptors family 1 profile domain-containing protein</fullName>
    </recommendedName>
</protein>
<dbReference type="GO" id="GO:0009897">
    <property type="term" value="C:external side of plasma membrane"/>
    <property type="evidence" value="ECO:0007669"/>
    <property type="project" value="TreeGrafter"/>
</dbReference>
<evidence type="ECO:0000256" key="5">
    <source>
        <dbReference type="ARBA" id="ARBA00023040"/>
    </source>
</evidence>
<dbReference type="GO" id="GO:0019722">
    <property type="term" value="P:calcium-mediated signaling"/>
    <property type="evidence" value="ECO:0007669"/>
    <property type="project" value="TreeGrafter"/>
</dbReference>
<gene>
    <name evidence="13" type="ORF">WMY93_021471</name>
</gene>
<keyword evidence="7 9" id="KW-0675">Receptor</keyword>
<evidence type="ECO:0000256" key="8">
    <source>
        <dbReference type="ARBA" id="ARBA00023224"/>
    </source>
</evidence>
<evidence type="ECO:0000256" key="10">
    <source>
        <dbReference type="SAM" id="MobiDB-lite"/>
    </source>
</evidence>
<evidence type="ECO:0000256" key="3">
    <source>
        <dbReference type="ARBA" id="ARBA00022692"/>
    </source>
</evidence>
<dbReference type="InterPro" id="IPR000355">
    <property type="entry name" value="Chemokine_rcpt"/>
</dbReference>
<keyword evidence="14" id="KW-1185">Reference proteome</keyword>
<keyword evidence="6 11" id="KW-0472">Membrane</keyword>
<dbReference type="GO" id="GO:0016493">
    <property type="term" value="F:C-C chemokine receptor activity"/>
    <property type="evidence" value="ECO:0007669"/>
    <property type="project" value="TreeGrafter"/>
</dbReference>
<dbReference type="PRINTS" id="PR00657">
    <property type="entry name" value="CCCHEMOKINER"/>
</dbReference>
<feature type="region of interest" description="Disordered" evidence="10">
    <location>
        <begin position="142"/>
        <end position="169"/>
    </location>
</feature>
<keyword evidence="8 9" id="KW-0807">Transducer</keyword>
<evidence type="ECO:0000313" key="13">
    <source>
        <dbReference type="EMBL" id="KAK7896146.1"/>
    </source>
</evidence>